<dbReference type="STRING" id="51028.A0A0N4VNS0"/>
<dbReference type="Gene3D" id="3.60.20.10">
    <property type="entry name" value="Glutamine Phosphoribosylpyrophosphate, subunit 1, domain 1"/>
    <property type="match status" value="1"/>
</dbReference>
<dbReference type="AlphaFoldDB" id="A0A0N4VNS0"/>
<dbReference type="SUPFAM" id="SSF56235">
    <property type="entry name" value="N-terminal nucleophile aminohydrolases (Ntn hydrolases)"/>
    <property type="match status" value="1"/>
</dbReference>
<evidence type="ECO:0000313" key="3">
    <source>
        <dbReference type="WBParaSite" id="EVEC_0001263801-mRNA-1"/>
    </source>
</evidence>
<dbReference type="OrthoDB" id="37597at2759"/>
<dbReference type="Proteomes" id="UP000274131">
    <property type="component" value="Unassembled WGS sequence"/>
</dbReference>
<reference evidence="3" key="1">
    <citation type="submission" date="2017-02" db="UniProtKB">
        <authorList>
            <consortium name="WormBaseParasite"/>
        </authorList>
    </citation>
    <scope>IDENTIFICATION</scope>
</reference>
<organism evidence="3">
    <name type="scientific">Enterobius vermicularis</name>
    <name type="common">Human pinworm</name>
    <dbReference type="NCBI Taxonomy" id="51028"/>
    <lineage>
        <taxon>Eukaryota</taxon>
        <taxon>Metazoa</taxon>
        <taxon>Ecdysozoa</taxon>
        <taxon>Nematoda</taxon>
        <taxon>Chromadorea</taxon>
        <taxon>Rhabditida</taxon>
        <taxon>Spirurina</taxon>
        <taxon>Oxyuridomorpha</taxon>
        <taxon>Oxyuroidea</taxon>
        <taxon>Oxyuridae</taxon>
        <taxon>Enterobius</taxon>
    </lineage>
</organism>
<proteinExistence type="predicted"/>
<dbReference type="EMBL" id="UXUI01012750">
    <property type="protein sequence ID" value="VDD97065.1"/>
    <property type="molecule type" value="Genomic_DNA"/>
</dbReference>
<dbReference type="WBParaSite" id="EVEC_0001263801-mRNA-1">
    <property type="protein sequence ID" value="EVEC_0001263801-mRNA-1"/>
    <property type="gene ID" value="EVEC_0001263801"/>
</dbReference>
<evidence type="ECO:0000313" key="2">
    <source>
        <dbReference type="Proteomes" id="UP000274131"/>
    </source>
</evidence>
<keyword evidence="2" id="KW-1185">Reference proteome</keyword>
<accession>A0A0N4VNS0</accession>
<name>A0A0N4VNS0_ENTVE</name>
<reference evidence="1 2" key="2">
    <citation type="submission" date="2018-10" db="EMBL/GenBank/DDBJ databases">
        <authorList>
            <consortium name="Pathogen Informatics"/>
        </authorList>
    </citation>
    <scope>NUCLEOTIDE SEQUENCE [LARGE SCALE GENOMIC DNA]</scope>
</reference>
<dbReference type="InterPro" id="IPR029055">
    <property type="entry name" value="Ntn_hydrolases_N"/>
</dbReference>
<protein>
    <submittedName>
        <fullName evidence="3">PFK domain-containing protein</fullName>
    </submittedName>
</protein>
<sequence>MTDEEAYKFARRAIMHAAFRDSGSGGVCNMVHITPTKKIRFPPIDVTKLYYEFADEIGRDVAYEPKDDE</sequence>
<evidence type="ECO:0000313" key="1">
    <source>
        <dbReference type="EMBL" id="VDD97065.1"/>
    </source>
</evidence>
<gene>
    <name evidence="1" type="ORF">EVEC_LOCUS11816</name>
</gene>